<sequence length="258" mass="27210">MAVDVNKLIITQVDQITAFNNAGELEFILDELQDTTIANSEEKVDITGKGGRKIGSLKKNKAVTISGTNGVLVGGALAAQTGTEIENGTFKVRVTDVMTVTSNATATEKTAVGTVGAEIGTLYKKNSNGSLGTKLTQVAADPATGEFTYNPTSKAVTLFAGDVADGAEVVAFYDIEVESAKISNDSEKYSKTLKLYIDVTAQDNCDNAYHGQFIIQRGDFNGTFDLVMGSDPTTQAFEAESLAGGCTGSTNLWDLIVY</sequence>
<proteinExistence type="predicted"/>
<organism evidence="1 2">
    <name type="scientific">Kineothrix sedimenti</name>
    <dbReference type="NCBI Taxonomy" id="3123317"/>
    <lineage>
        <taxon>Bacteria</taxon>
        <taxon>Bacillati</taxon>
        <taxon>Bacillota</taxon>
        <taxon>Clostridia</taxon>
        <taxon>Lachnospirales</taxon>
        <taxon>Lachnospiraceae</taxon>
        <taxon>Kineothrix</taxon>
    </lineage>
</organism>
<dbReference type="EMBL" id="CP146256">
    <property type="protein sequence ID" value="XAH75828.1"/>
    <property type="molecule type" value="Genomic_DNA"/>
</dbReference>
<evidence type="ECO:0000313" key="1">
    <source>
        <dbReference type="EMBL" id="XAH75828.1"/>
    </source>
</evidence>
<evidence type="ECO:0008006" key="3">
    <source>
        <dbReference type="Google" id="ProtNLM"/>
    </source>
</evidence>
<evidence type="ECO:0000313" key="2">
    <source>
        <dbReference type="Proteomes" id="UP001451571"/>
    </source>
</evidence>
<accession>A0ABZ3EZY5</accession>
<keyword evidence="2" id="KW-1185">Reference proteome</keyword>
<protein>
    <recommendedName>
        <fullName evidence="3">Phi13 family phage major tail protein</fullName>
    </recommendedName>
</protein>
<dbReference type="Proteomes" id="UP001451571">
    <property type="component" value="Chromosome"/>
</dbReference>
<reference evidence="1 2" key="1">
    <citation type="submission" date="2024-02" db="EMBL/GenBank/DDBJ databases">
        <title>Bacterial strain from lacustrine sediment.</title>
        <authorList>
            <person name="Petit C."/>
            <person name="Fadhlaoui K."/>
        </authorList>
    </citation>
    <scope>NUCLEOTIDE SEQUENCE [LARGE SCALE GENOMIC DNA]</scope>
    <source>
        <strain evidence="1 2">IPX-CK</strain>
    </source>
</reference>
<dbReference type="RefSeq" id="WP_342759402.1">
    <property type="nucleotide sequence ID" value="NZ_CP146256.1"/>
</dbReference>
<gene>
    <name evidence="1" type="ORF">V6984_08760</name>
</gene>
<name>A0ABZ3EZY5_9FIRM</name>